<dbReference type="GO" id="GO:0000978">
    <property type="term" value="F:RNA polymerase II cis-regulatory region sequence-specific DNA binding"/>
    <property type="evidence" value="ECO:0007669"/>
    <property type="project" value="TreeGrafter"/>
</dbReference>
<dbReference type="PROSITE" id="PS00463">
    <property type="entry name" value="ZN2_CY6_FUNGAL_1"/>
    <property type="match status" value="1"/>
</dbReference>
<dbReference type="InterPro" id="IPR001138">
    <property type="entry name" value="Zn2Cys6_DnaBD"/>
</dbReference>
<dbReference type="PANTHER" id="PTHR31069:SF29">
    <property type="entry name" value="OLEATE-ACTIVATED TRANSCRIPTION FACTOR 1-RELATED"/>
    <property type="match status" value="1"/>
</dbReference>
<dbReference type="Proteomes" id="UP000501346">
    <property type="component" value="Chromosome ScXII"/>
</dbReference>
<evidence type="ECO:0000313" key="8">
    <source>
        <dbReference type="EMBL" id="QID80934.1"/>
    </source>
</evidence>
<dbReference type="InterPro" id="IPR050675">
    <property type="entry name" value="OAF3"/>
</dbReference>
<keyword evidence="4" id="KW-0238">DNA-binding</keyword>
<dbReference type="GO" id="GO:0000981">
    <property type="term" value="F:DNA-binding transcription factor activity, RNA polymerase II-specific"/>
    <property type="evidence" value="ECO:0007669"/>
    <property type="project" value="InterPro"/>
</dbReference>
<dbReference type="Pfam" id="PF00172">
    <property type="entry name" value="Zn_clus"/>
    <property type="match status" value="1"/>
</dbReference>
<evidence type="ECO:0000259" key="7">
    <source>
        <dbReference type="PROSITE" id="PS50048"/>
    </source>
</evidence>
<dbReference type="PANTHER" id="PTHR31069">
    <property type="entry name" value="OLEATE-ACTIVATED TRANSCRIPTION FACTOR 1-RELATED"/>
    <property type="match status" value="1"/>
</dbReference>
<protein>
    <recommendedName>
        <fullName evidence="7">Zn(2)-C6 fungal-type domain-containing protein</fullName>
    </recommendedName>
</protein>
<keyword evidence="1" id="KW-0479">Metal-binding</keyword>
<sequence>MSIASQKKVKPSFVCLRCKQRKIKCDKLWPTCSKCKASSSICSYEVEPGRINKSPTIENASHRDIRNITPASMSASGSFTSILNPSTKDWEMKNFAMNLSNAHDKLVVMNNTTIVDSPFAFHSILQHDLYAKALTTCIHGRILIDVERHRENVSANNKKRELNLTIGDIGPLFFIDKAALKFIENTSKTSKLYPPIDFLYNTYDYEQAHPEENNDKISINILLEELSKYFLNKNEVDGLIVDFYKTIYPVYPLLEISLFEDNIRELLQLNEFNGYNIVFAGKDSRRKLETITLLTIILAFSYRRLSLSTSHSFKESFGVKSNNLTLLAHKLLALMNVFQYVDEHTLCCLLYFFILRYLNPDQADMYPTHSDILNLKFLENVAIKLGLNEEPFQYTRYVSESDDYPRLFNLRRKLWLGVQFLKFGILIPEGDSDILSLEYLRSFMKTDESLPELFERNYASTNNLDLSLMATAENIYHLHLSLQVLLTSCFPINGPSYLKEVLDNIDKTKDFLNQKFPLILSSLGEPRMKSLHINVPSSLANEESFDFSTFEENETFIANVISYTCTMNIYDSLSLHFENQCFKNALEYKTYYHRFTFTAIQDYLTLLKLISEYFNGSLLHLREPFGFATQKVVRFSIHRLLIFQATLLVRLFYKKDTCDRSSAAMGMLNDRNGRLSRVIEKMIKLMSHHMKLLVEIVTSKLEKSYLGSFISVSIFRYIIYLVDTDALSAFISDYWKSDAVMDERYSRIHRIVGLKWGMGRDRSFSFTSKLNNPQFLGSLDLEILEELEKLISGQEFSRNFTEDVDESLQSEIDLMNYDNEALNQLMAIDLDKLLRIFPDLSNF</sequence>
<dbReference type="Gene3D" id="4.10.240.10">
    <property type="entry name" value="Zn(2)-C6 fungal-type DNA-binding domain"/>
    <property type="match status" value="1"/>
</dbReference>
<reference evidence="8 9" key="1">
    <citation type="journal article" date="2019" name="BMC Genomics">
        <title>Chromosome level assembly and comparative genome analysis confirm lager-brewing yeasts originated from a single hybridization.</title>
        <authorList>
            <person name="Salazar A.N."/>
            <person name="Gorter de Vries A.R."/>
            <person name="van den Broek M."/>
            <person name="Brouwers N."/>
            <person name="de la Torre Cortes P."/>
            <person name="Kuijpers N.G.A."/>
            <person name="Daran J.G."/>
            <person name="Abeel T."/>
        </authorList>
    </citation>
    <scope>NUCLEOTIDE SEQUENCE [LARGE SCALE GENOMIC DNA]</scope>
    <source>
        <strain evidence="8 9">CBS 1483</strain>
    </source>
</reference>
<evidence type="ECO:0000256" key="3">
    <source>
        <dbReference type="ARBA" id="ARBA00023015"/>
    </source>
</evidence>
<dbReference type="GO" id="GO:0045944">
    <property type="term" value="P:positive regulation of transcription by RNA polymerase II"/>
    <property type="evidence" value="ECO:0007669"/>
    <property type="project" value="TreeGrafter"/>
</dbReference>
<evidence type="ECO:0000256" key="2">
    <source>
        <dbReference type="ARBA" id="ARBA00022833"/>
    </source>
</evidence>
<accession>A0A6C1DXG7</accession>
<evidence type="ECO:0000313" key="9">
    <source>
        <dbReference type="Proteomes" id="UP000501346"/>
    </source>
</evidence>
<keyword evidence="5" id="KW-0804">Transcription</keyword>
<keyword evidence="9" id="KW-1185">Reference proteome</keyword>
<evidence type="ECO:0000256" key="5">
    <source>
        <dbReference type="ARBA" id="ARBA00023163"/>
    </source>
</evidence>
<dbReference type="AlphaFoldDB" id="A0A6C1DXG7"/>
<name>A0A6C1DXG7_SACPS</name>
<proteinExistence type="predicted"/>
<evidence type="ECO:0000256" key="6">
    <source>
        <dbReference type="ARBA" id="ARBA00023242"/>
    </source>
</evidence>
<dbReference type="InterPro" id="IPR036864">
    <property type="entry name" value="Zn2-C6_fun-type_DNA-bd_sf"/>
</dbReference>
<keyword evidence="6" id="KW-0539">Nucleus</keyword>
<gene>
    <name evidence="8" type="ORF">GRS66_003289</name>
</gene>
<dbReference type="OrthoDB" id="2943660at2759"/>
<evidence type="ECO:0000256" key="1">
    <source>
        <dbReference type="ARBA" id="ARBA00022723"/>
    </source>
</evidence>
<organism evidence="8 9">
    <name type="scientific">Saccharomyces pastorianus</name>
    <name type="common">Lager yeast</name>
    <name type="synonym">Saccharomyces cerevisiae x Saccharomyces eubayanus</name>
    <dbReference type="NCBI Taxonomy" id="27292"/>
    <lineage>
        <taxon>Eukaryota</taxon>
        <taxon>Fungi</taxon>
        <taxon>Dikarya</taxon>
        <taxon>Ascomycota</taxon>
        <taxon>Saccharomycotina</taxon>
        <taxon>Saccharomycetes</taxon>
        <taxon>Saccharomycetales</taxon>
        <taxon>Saccharomycetaceae</taxon>
        <taxon>Saccharomyces</taxon>
    </lineage>
</organism>
<dbReference type="CDD" id="cd00067">
    <property type="entry name" value="GAL4"/>
    <property type="match status" value="1"/>
</dbReference>
<dbReference type="EMBL" id="CP048993">
    <property type="protein sequence ID" value="QID80934.1"/>
    <property type="molecule type" value="Genomic_DNA"/>
</dbReference>
<dbReference type="CDD" id="cd12148">
    <property type="entry name" value="fungal_TF_MHR"/>
    <property type="match status" value="1"/>
</dbReference>
<evidence type="ECO:0000256" key="4">
    <source>
        <dbReference type="ARBA" id="ARBA00023125"/>
    </source>
</evidence>
<dbReference type="SUPFAM" id="SSF57701">
    <property type="entry name" value="Zn2/Cys6 DNA-binding domain"/>
    <property type="match status" value="1"/>
</dbReference>
<dbReference type="SMART" id="SM00066">
    <property type="entry name" value="GAL4"/>
    <property type="match status" value="1"/>
</dbReference>
<dbReference type="PROSITE" id="PS50048">
    <property type="entry name" value="ZN2_CY6_FUNGAL_2"/>
    <property type="match status" value="1"/>
</dbReference>
<keyword evidence="3" id="KW-0805">Transcription regulation</keyword>
<feature type="domain" description="Zn(2)-C6 fungal-type" evidence="7">
    <location>
        <begin position="14"/>
        <end position="44"/>
    </location>
</feature>
<dbReference type="GO" id="GO:0008270">
    <property type="term" value="F:zinc ion binding"/>
    <property type="evidence" value="ECO:0007669"/>
    <property type="project" value="InterPro"/>
</dbReference>
<keyword evidence="2" id="KW-0862">Zinc</keyword>
<dbReference type="GO" id="GO:0005634">
    <property type="term" value="C:nucleus"/>
    <property type="evidence" value="ECO:0007669"/>
    <property type="project" value="TreeGrafter"/>
</dbReference>